<feature type="signal peptide" evidence="1">
    <location>
        <begin position="1"/>
        <end position="30"/>
    </location>
</feature>
<sequence length="200" mass="21557">MHSFRSLLGAALLSASGLVLPAFVAPAAAAAVDTAEPGKFIETLTDEGFRVLRSNSRDAARGQFRTLLSQYFAIDQIGDRLLGKWRAQITPAQYSAYKAAFPGFLIGTYSDRLYEYGKSDVKVVRVVPRGNSAVVMSQVIQPGAAPITALWTVDRMGSGYQVSNLTVAGINLAVTQAADFDSYIQRNGIDKLIAFMKSRG</sequence>
<comment type="caution">
    <text evidence="2">The sequence shown here is derived from an EMBL/GenBank/DDBJ whole genome shotgun (WGS) entry which is preliminary data.</text>
</comment>
<dbReference type="InterPro" id="IPR006311">
    <property type="entry name" value="TAT_signal"/>
</dbReference>
<dbReference type="PANTHER" id="PTHR36573">
    <property type="entry name" value="INTERMEMBRANE PHOSPHOLIPID TRANSPORT SYSTEM BINDING PROTEIN MLAC"/>
    <property type="match status" value="1"/>
</dbReference>
<proteinExistence type="predicted"/>
<dbReference type="InterPro" id="IPR008869">
    <property type="entry name" value="MlaC/ttg2D"/>
</dbReference>
<keyword evidence="1" id="KW-0732">Signal</keyword>
<dbReference type="RefSeq" id="WP_216318482.1">
    <property type="nucleotide sequence ID" value="NZ_JAHKRT010000001.1"/>
</dbReference>
<keyword evidence="3" id="KW-1185">Reference proteome</keyword>
<dbReference type="PROSITE" id="PS51318">
    <property type="entry name" value="TAT"/>
    <property type="match status" value="1"/>
</dbReference>
<feature type="chain" id="PRO_5047133603" evidence="1">
    <location>
        <begin position="31"/>
        <end position="200"/>
    </location>
</feature>
<name>A0ABS6BGL7_9SPHN</name>
<dbReference type="PANTHER" id="PTHR36573:SF1">
    <property type="entry name" value="INTERMEMBRANE PHOSPHOLIPID TRANSPORT SYSTEM BINDING PROTEIN MLAC"/>
    <property type="match status" value="1"/>
</dbReference>
<dbReference type="Pfam" id="PF05494">
    <property type="entry name" value="MlaC"/>
    <property type="match status" value="1"/>
</dbReference>
<dbReference type="EMBL" id="JAHKRT010000001">
    <property type="protein sequence ID" value="MBU3076390.1"/>
    <property type="molecule type" value="Genomic_DNA"/>
</dbReference>
<accession>A0ABS6BGL7</accession>
<gene>
    <name evidence="2" type="ORF">KOF26_00810</name>
</gene>
<protein>
    <submittedName>
        <fullName evidence="2">ABC transporter substrate-binding protein</fullName>
    </submittedName>
</protein>
<dbReference type="Proteomes" id="UP000776276">
    <property type="component" value="Unassembled WGS sequence"/>
</dbReference>
<organism evidence="2 3">
    <name type="scientific">Sphingomonas quercus</name>
    <dbReference type="NCBI Taxonomy" id="2842451"/>
    <lineage>
        <taxon>Bacteria</taxon>
        <taxon>Pseudomonadati</taxon>
        <taxon>Pseudomonadota</taxon>
        <taxon>Alphaproteobacteria</taxon>
        <taxon>Sphingomonadales</taxon>
        <taxon>Sphingomonadaceae</taxon>
        <taxon>Sphingomonas</taxon>
    </lineage>
</organism>
<evidence type="ECO:0000313" key="2">
    <source>
        <dbReference type="EMBL" id="MBU3076390.1"/>
    </source>
</evidence>
<reference evidence="2 3" key="1">
    <citation type="submission" date="2021-06" db="EMBL/GenBank/DDBJ databases">
        <title>Sphingomonas sp. XMGL2, whole genome shotgun sequencing project.</title>
        <authorList>
            <person name="Zhao G."/>
            <person name="Shen L."/>
        </authorList>
    </citation>
    <scope>NUCLEOTIDE SEQUENCE [LARGE SCALE GENOMIC DNA]</scope>
    <source>
        <strain evidence="2 3">XMGL2</strain>
    </source>
</reference>
<evidence type="ECO:0000313" key="3">
    <source>
        <dbReference type="Proteomes" id="UP000776276"/>
    </source>
</evidence>
<evidence type="ECO:0000256" key="1">
    <source>
        <dbReference type="SAM" id="SignalP"/>
    </source>
</evidence>